<proteinExistence type="predicted"/>
<reference evidence="1 2" key="1">
    <citation type="submission" date="2022-12" db="EMBL/GenBank/DDBJ databases">
        <title>Draft genome sequence of Paenibacillus sp. dW9.</title>
        <authorList>
            <person name="Choi E.-W."/>
            <person name="Kim D.-U."/>
        </authorList>
    </citation>
    <scope>NUCLEOTIDE SEQUENCE [LARGE SCALE GENOMIC DNA]</scope>
    <source>
        <strain evidence="2">dW9</strain>
    </source>
</reference>
<keyword evidence="1" id="KW-0489">Methyltransferase</keyword>
<dbReference type="EMBL" id="JAQAGZ010000003">
    <property type="protein sequence ID" value="MCZ8512061.1"/>
    <property type="molecule type" value="Genomic_DNA"/>
</dbReference>
<protein>
    <submittedName>
        <fullName evidence="1">Class I SAM-dependent methyltransferase</fullName>
    </submittedName>
</protein>
<name>A0ABT4Q5I5_9BACL</name>
<dbReference type="Proteomes" id="UP001527882">
    <property type="component" value="Unassembled WGS sequence"/>
</dbReference>
<organism evidence="1 2">
    <name type="scientific">Paenibacillus gyeongsangnamensis</name>
    <dbReference type="NCBI Taxonomy" id="3388067"/>
    <lineage>
        <taxon>Bacteria</taxon>
        <taxon>Bacillati</taxon>
        <taxon>Bacillota</taxon>
        <taxon>Bacilli</taxon>
        <taxon>Bacillales</taxon>
        <taxon>Paenibacillaceae</taxon>
        <taxon>Paenibacillus</taxon>
    </lineage>
</organism>
<dbReference type="RefSeq" id="WP_269880448.1">
    <property type="nucleotide sequence ID" value="NZ_JAQAGZ010000003.1"/>
</dbReference>
<dbReference type="GO" id="GO:0032259">
    <property type="term" value="P:methylation"/>
    <property type="evidence" value="ECO:0007669"/>
    <property type="project" value="UniProtKB-KW"/>
</dbReference>
<sequence length="235" mass="26960">MSGTLPCYEQIGVAMTCRSYAEYERMFAFDRIPLSGGPVLDVAAGASSFTAEAGRRGIPVYAADPMYGLSPEEIGAHGTREIAVSTEKLGKIRHVYDWSFYGSPEEHRERREKSLQAFVEDFRSHAKQGRYVPARLPELPFDEGTFGDVLISHFLFLYHEQFDYDFHLRSVLELTRVCRPGGQVRIYPLFTFRWERYPMLERLLEDLSRQGIEARLEASELPFIPGSTEFLCLRK</sequence>
<dbReference type="SUPFAM" id="SSF53335">
    <property type="entry name" value="S-adenosyl-L-methionine-dependent methyltransferases"/>
    <property type="match status" value="1"/>
</dbReference>
<dbReference type="InterPro" id="IPR029063">
    <property type="entry name" value="SAM-dependent_MTases_sf"/>
</dbReference>
<gene>
    <name evidence="1" type="ORF">O9H85_06390</name>
</gene>
<evidence type="ECO:0000313" key="2">
    <source>
        <dbReference type="Proteomes" id="UP001527882"/>
    </source>
</evidence>
<keyword evidence="2" id="KW-1185">Reference proteome</keyword>
<dbReference type="Gene3D" id="3.40.50.150">
    <property type="entry name" value="Vaccinia Virus protein VP39"/>
    <property type="match status" value="1"/>
</dbReference>
<dbReference type="GO" id="GO:0008168">
    <property type="term" value="F:methyltransferase activity"/>
    <property type="evidence" value="ECO:0007669"/>
    <property type="project" value="UniProtKB-KW"/>
</dbReference>
<keyword evidence="1" id="KW-0808">Transferase</keyword>
<comment type="caution">
    <text evidence="1">The sequence shown here is derived from an EMBL/GenBank/DDBJ whole genome shotgun (WGS) entry which is preliminary data.</text>
</comment>
<evidence type="ECO:0000313" key="1">
    <source>
        <dbReference type="EMBL" id="MCZ8512061.1"/>
    </source>
</evidence>
<accession>A0ABT4Q5I5</accession>